<dbReference type="GO" id="GO:0015018">
    <property type="term" value="F:galactosylgalactosylxylosylprotein 3-beta-glucuronosyltransferase activity"/>
    <property type="evidence" value="ECO:0007669"/>
    <property type="project" value="InterPro"/>
</dbReference>
<keyword evidence="6" id="KW-0812">Transmembrane</keyword>
<dbReference type="Gene3D" id="3.20.20.70">
    <property type="entry name" value="Aldolase class I"/>
    <property type="match status" value="1"/>
</dbReference>
<comment type="function">
    <text evidence="15">Involved in the synthesis of glucuronoxylan hemicellulose in secondary cell walls.</text>
</comment>
<feature type="binding site" evidence="14">
    <location>
        <position position="215"/>
    </location>
    <ligand>
        <name>Mn(2+)</name>
        <dbReference type="ChEBI" id="CHEBI:29035"/>
    </ligand>
</feature>
<evidence type="ECO:0000256" key="10">
    <source>
        <dbReference type="ARBA" id="ARBA00023034"/>
    </source>
</evidence>
<feature type="compositionally biased region" description="Polar residues" evidence="16">
    <location>
        <begin position="284"/>
        <end position="297"/>
    </location>
</feature>
<evidence type="ECO:0000256" key="3">
    <source>
        <dbReference type="ARBA" id="ARBA00022630"/>
    </source>
</evidence>
<dbReference type="GO" id="GO:0016491">
    <property type="term" value="F:oxidoreductase activity"/>
    <property type="evidence" value="ECO:0007669"/>
    <property type="project" value="InterPro"/>
</dbReference>
<keyword evidence="18" id="KW-1185">Reference proteome</keyword>
<keyword evidence="8 15" id="KW-0735">Signal-anchor</keyword>
<keyword evidence="10 15" id="KW-0333">Golgi apparatus</keyword>
<keyword evidence="4" id="KW-0288">FMN</keyword>
<evidence type="ECO:0000256" key="14">
    <source>
        <dbReference type="PIRSR" id="PIRSR605027-3"/>
    </source>
</evidence>
<keyword evidence="5 15" id="KW-0808">Transferase</keyword>
<accession>A0A7J7LIF4</accession>
<keyword evidence="11" id="KW-0472">Membrane</keyword>
<evidence type="ECO:0000313" key="17">
    <source>
        <dbReference type="EMBL" id="KAF6142423.1"/>
    </source>
</evidence>
<evidence type="ECO:0000256" key="1">
    <source>
        <dbReference type="ARBA" id="ARBA00004323"/>
    </source>
</evidence>
<dbReference type="GO" id="GO:0071555">
    <property type="term" value="P:cell wall organization"/>
    <property type="evidence" value="ECO:0007669"/>
    <property type="project" value="UniProtKB-KW"/>
</dbReference>
<keyword evidence="7" id="KW-0521">NADP</keyword>
<comment type="caution">
    <text evidence="17">The sequence shown here is derived from an EMBL/GenBank/DDBJ whole genome shotgun (WGS) entry which is preliminary data.</text>
</comment>
<evidence type="ECO:0000256" key="2">
    <source>
        <dbReference type="ARBA" id="ARBA00007706"/>
    </source>
</evidence>
<comment type="similarity">
    <text evidence="2 15">Belongs to the glycosyltransferase 43 family.</text>
</comment>
<dbReference type="InterPro" id="IPR005027">
    <property type="entry name" value="Glyco_trans_43"/>
</dbReference>
<evidence type="ECO:0000313" key="18">
    <source>
        <dbReference type="Proteomes" id="UP000541444"/>
    </source>
</evidence>
<dbReference type="OrthoDB" id="1663137at2759"/>
<protein>
    <recommendedName>
        <fullName evidence="15">Glycosyltransferases</fullName>
        <ecNumber evidence="15">2.4.-.-</ecNumber>
    </recommendedName>
</protein>
<keyword evidence="13 15" id="KW-0961">Cell wall biogenesis/degradation</keyword>
<dbReference type="Pfam" id="PF03360">
    <property type="entry name" value="Glyco_transf_43"/>
    <property type="match status" value="1"/>
</dbReference>
<keyword evidence="9" id="KW-1133">Transmembrane helix</keyword>
<proteinExistence type="inferred from homology"/>
<dbReference type="Proteomes" id="UP000541444">
    <property type="component" value="Unassembled WGS sequence"/>
</dbReference>
<gene>
    <name evidence="17" type="ORF">GIB67_033850</name>
</gene>
<name>A0A7J7LIF4_9MAGN</name>
<dbReference type="GO" id="GO:0000139">
    <property type="term" value="C:Golgi membrane"/>
    <property type="evidence" value="ECO:0007669"/>
    <property type="project" value="UniProtKB-SubCell"/>
</dbReference>
<evidence type="ECO:0000256" key="13">
    <source>
        <dbReference type="ARBA" id="ARBA00023316"/>
    </source>
</evidence>
<dbReference type="EC" id="2.4.-.-" evidence="15"/>
<keyword evidence="3" id="KW-0285">Flavoprotein</keyword>
<keyword evidence="12" id="KW-0325">Glycoprotein</keyword>
<organism evidence="17 18">
    <name type="scientific">Kingdonia uniflora</name>
    <dbReference type="NCBI Taxonomy" id="39325"/>
    <lineage>
        <taxon>Eukaryota</taxon>
        <taxon>Viridiplantae</taxon>
        <taxon>Streptophyta</taxon>
        <taxon>Embryophyta</taxon>
        <taxon>Tracheophyta</taxon>
        <taxon>Spermatophyta</taxon>
        <taxon>Magnoliopsida</taxon>
        <taxon>Ranunculales</taxon>
        <taxon>Circaeasteraceae</taxon>
        <taxon>Kingdonia</taxon>
    </lineage>
</organism>
<keyword evidence="14" id="KW-0479">Metal-binding</keyword>
<dbReference type="GO" id="GO:0010181">
    <property type="term" value="F:FMN binding"/>
    <property type="evidence" value="ECO:0007669"/>
    <property type="project" value="InterPro"/>
</dbReference>
<evidence type="ECO:0000256" key="9">
    <source>
        <dbReference type="ARBA" id="ARBA00022989"/>
    </source>
</evidence>
<evidence type="ECO:0000256" key="15">
    <source>
        <dbReference type="RuleBase" id="RU363127"/>
    </source>
</evidence>
<comment type="subcellular location">
    <subcellularLocation>
        <location evidence="1 15">Golgi apparatus membrane</location>
        <topology evidence="1 15">Single-pass type II membrane protein</topology>
    </subcellularLocation>
</comment>
<dbReference type="InterPro" id="IPR013785">
    <property type="entry name" value="Aldolase_TIM"/>
</dbReference>
<evidence type="ECO:0000256" key="8">
    <source>
        <dbReference type="ARBA" id="ARBA00022968"/>
    </source>
</evidence>
<evidence type="ECO:0000256" key="6">
    <source>
        <dbReference type="ARBA" id="ARBA00022692"/>
    </source>
</evidence>
<comment type="cofactor">
    <cofactor evidence="14">
        <name>Mn(2+)</name>
        <dbReference type="ChEBI" id="CHEBI:29035"/>
    </cofactor>
</comment>
<evidence type="ECO:0000256" key="5">
    <source>
        <dbReference type="ARBA" id="ARBA00022679"/>
    </source>
</evidence>
<dbReference type="AlphaFoldDB" id="A0A7J7LIF4"/>
<dbReference type="PANTHER" id="PTHR22893:SF91">
    <property type="entry name" value="NADPH DEHYDROGENASE 2-RELATED"/>
    <property type="match status" value="1"/>
</dbReference>
<keyword evidence="14" id="KW-0464">Manganese</keyword>
<dbReference type="PANTHER" id="PTHR22893">
    <property type="entry name" value="NADH OXIDOREDUCTASE-RELATED"/>
    <property type="match status" value="1"/>
</dbReference>
<evidence type="ECO:0000256" key="7">
    <source>
        <dbReference type="ARBA" id="ARBA00022857"/>
    </source>
</evidence>
<dbReference type="Gene3D" id="3.90.550.10">
    <property type="entry name" value="Spore Coat Polysaccharide Biosynthesis Protein SpsA, Chain A"/>
    <property type="match status" value="1"/>
</dbReference>
<dbReference type="SUPFAM" id="SSF51395">
    <property type="entry name" value="FMN-linked oxidoreductases"/>
    <property type="match status" value="1"/>
</dbReference>
<feature type="region of interest" description="Disordered" evidence="16">
    <location>
        <begin position="277"/>
        <end position="300"/>
    </location>
</feature>
<evidence type="ECO:0000256" key="16">
    <source>
        <dbReference type="SAM" id="MobiDB-lite"/>
    </source>
</evidence>
<dbReference type="InterPro" id="IPR029044">
    <property type="entry name" value="Nucleotide-diphossugar_trans"/>
</dbReference>
<dbReference type="SUPFAM" id="SSF53448">
    <property type="entry name" value="Nucleotide-diphospho-sugar transferases"/>
    <property type="match status" value="1"/>
</dbReference>
<sequence>MTTNPNPRNQTLCQIERKERNEIDNYLPRIGVKLATKLRKNPRVMGKIGSRVGMRGESVRERRERESFVIGFGQFGFGQFGFGQFGFVDDDSVKHGEYEFLSKIKPRNGGVRGEKIVLDTVKLGVGVEVGGLEDLEEDEFRGARQLIDVTLTYNQVLQGFNGNFKDFEEKWGYVHLVCLKNSANVKYKGVHQRNTALEHIGRHKQDGIVYIADDDNIYSLELFESLREIRVVLAPLTRQRSYNNISQPHAILYYSQRTTEEGLPIVEATEVSNTAQGYEHTPGFQPNGQAPKSSTDTPPKPVLYETPRLSSLENRYCYGLEILEAVVNEVGADKSKDQTLSLYRFHGGRWFQANPNFPKKFEPNAPPNMTETLSTLRILISVMLITRF</sequence>
<dbReference type="InterPro" id="IPR045247">
    <property type="entry name" value="Oye-like"/>
</dbReference>
<dbReference type="EMBL" id="JACGCM010002260">
    <property type="protein sequence ID" value="KAF6142423.1"/>
    <property type="molecule type" value="Genomic_DNA"/>
</dbReference>
<evidence type="ECO:0000256" key="4">
    <source>
        <dbReference type="ARBA" id="ARBA00022643"/>
    </source>
</evidence>
<reference evidence="17 18" key="1">
    <citation type="journal article" date="2020" name="IScience">
        <title>Genome Sequencing of the Endangered Kingdonia uniflora (Circaeasteraceae, Ranunculales) Reveals Potential Mechanisms of Evolutionary Specialization.</title>
        <authorList>
            <person name="Sun Y."/>
            <person name="Deng T."/>
            <person name="Zhang A."/>
            <person name="Moore M.J."/>
            <person name="Landis J.B."/>
            <person name="Lin N."/>
            <person name="Zhang H."/>
            <person name="Zhang X."/>
            <person name="Huang J."/>
            <person name="Zhang X."/>
            <person name="Sun H."/>
            <person name="Wang H."/>
        </authorList>
    </citation>
    <scope>NUCLEOTIDE SEQUENCE [LARGE SCALE GENOMIC DNA]</scope>
    <source>
        <strain evidence="17">TB1705</strain>
        <tissue evidence="17">Leaf</tissue>
    </source>
</reference>
<evidence type="ECO:0000256" key="12">
    <source>
        <dbReference type="ARBA" id="ARBA00023180"/>
    </source>
</evidence>
<evidence type="ECO:0000256" key="11">
    <source>
        <dbReference type="ARBA" id="ARBA00023136"/>
    </source>
</evidence>
<dbReference type="GO" id="GO:0046872">
    <property type="term" value="F:metal ion binding"/>
    <property type="evidence" value="ECO:0007669"/>
    <property type="project" value="UniProtKB-KW"/>
</dbReference>